<dbReference type="EnsemblPlants" id="KEH39215">
    <property type="protein sequence ID" value="KEH39215"/>
    <property type="gene ID" value="MTR_2g090855"/>
</dbReference>
<dbReference type="PaxDb" id="3880-AES82900"/>
<dbReference type="AlphaFoldDB" id="G7ZUL2"/>
<dbReference type="HOGENOM" id="CLU_2577429_0_0_1"/>
<reference evidence="1 3" key="1">
    <citation type="journal article" date="2011" name="Nature">
        <title>The Medicago genome provides insight into the evolution of rhizobial symbioses.</title>
        <authorList>
            <person name="Young N.D."/>
            <person name="Debelle F."/>
            <person name="Oldroyd G.E."/>
            <person name="Geurts R."/>
            <person name="Cannon S.B."/>
            <person name="Udvardi M.K."/>
            <person name="Benedito V.A."/>
            <person name="Mayer K.F."/>
            <person name="Gouzy J."/>
            <person name="Schoof H."/>
            <person name="Van de Peer Y."/>
            <person name="Proost S."/>
            <person name="Cook D.R."/>
            <person name="Meyers B.C."/>
            <person name="Spannagl M."/>
            <person name="Cheung F."/>
            <person name="De Mita S."/>
            <person name="Krishnakumar V."/>
            <person name="Gundlach H."/>
            <person name="Zhou S."/>
            <person name="Mudge J."/>
            <person name="Bharti A.K."/>
            <person name="Murray J.D."/>
            <person name="Naoumkina M.A."/>
            <person name="Rosen B."/>
            <person name="Silverstein K.A."/>
            <person name="Tang H."/>
            <person name="Rombauts S."/>
            <person name="Zhao P.X."/>
            <person name="Zhou P."/>
            <person name="Barbe V."/>
            <person name="Bardou P."/>
            <person name="Bechner M."/>
            <person name="Bellec A."/>
            <person name="Berger A."/>
            <person name="Berges H."/>
            <person name="Bidwell S."/>
            <person name="Bisseling T."/>
            <person name="Choisne N."/>
            <person name="Couloux A."/>
            <person name="Denny R."/>
            <person name="Deshpande S."/>
            <person name="Dai X."/>
            <person name="Doyle J.J."/>
            <person name="Dudez A.M."/>
            <person name="Farmer A.D."/>
            <person name="Fouteau S."/>
            <person name="Franken C."/>
            <person name="Gibelin C."/>
            <person name="Gish J."/>
            <person name="Goldstein S."/>
            <person name="Gonzalez A.J."/>
            <person name="Green P.J."/>
            <person name="Hallab A."/>
            <person name="Hartog M."/>
            <person name="Hua A."/>
            <person name="Humphray S.J."/>
            <person name="Jeong D.H."/>
            <person name="Jing Y."/>
            <person name="Jocker A."/>
            <person name="Kenton S.M."/>
            <person name="Kim D.J."/>
            <person name="Klee K."/>
            <person name="Lai H."/>
            <person name="Lang C."/>
            <person name="Lin S."/>
            <person name="Macmil S.L."/>
            <person name="Magdelenat G."/>
            <person name="Matthews L."/>
            <person name="McCorrison J."/>
            <person name="Monaghan E.L."/>
            <person name="Mun J.H."/>
            <person name="Najar F.Z."/>
            <person name="Nicholson C."/>
            <person name="Noirot C."/>
            <person name="O'Bleness M."/>
            <person name="Paule C.R."/>
            <person name="Poulain J."/>
            <person name="Prion F."/>
            <person name="Qin B."/>
            <person name="Qu C."/>
            <person name="Retzel E.F."/>
            <person name="Riddle C."/>
            <person name="Sallet E."/>
            <person name="Samain S."/>
            <person name="Samson N."/>
            <person name="Sanders I."/>
            <person name="Saurat O."/>
            <person name="Scarpelli C."/>
            <person name="Schiex T."/>
            <person name="Segurens B."/>
            <person name="Severin A.J."/>
            <person name="Sherrier D.J."/>
            <person name="Shi R."/>
            <person name="Sims S."/>
            <person name="Singer S.R."/>
            <person name="Sinharoy S."/>
            <person name="Sterck L."/>
            <person name="Viollet A."/>
            <person name="Wang B.B."/>
            <person name="Wang K."/>
            <person name="Wang M."/>
            <person name="Wang X."/>
            <person name="Warfsmann J."/>
            <person name="Weissenbach J."/>
            <person name="White D.D."/>
            <person name="White J.D."/>
            <person name="Wiley G.B."/>
            <person name="Wincker P."/>
            <person name="Xing Y."/>
            <person name="Yang L."/>
            <person name="Yao Z."/>
            <person name="Ying F."/>
            <person name="Zhai J."/>
            <person name="Zhou L."/>
            <person name="Zuber A."/>
            <person name="Denarie J."/>
            <person name="Dixon R.A."/>
            <person name="May G.D."/>
            <person name="Schwartz D.C."/>
            <person name="Rogers J."/>
            <person name="Quetier F."/>
            <person name="Town C.D."/>
            <person name="Roe B.A."/>
        </authorList>
    </citation>
    <scope>NUCLEOTIDE SEQUENCE [LARGE SCALE GENOMIC DNA]</scope>
    <source>
        <strain evidence="1">A17</strain>
        <strain evidence="2 3">cv. Jemalong A17</strain>
    </source>
</reference>
<keyword evidence="3" id="KW-1185">Reference proteome</keyword>
<sequence length="81" mass="9625">MKMMGLGKIMDEKWEKKKLSGKIMEIENMREVKKWGEKKNQRELDERVEEMGDGTELPQVNAGHEFALEIAERNLNFKMQR</sequence>
<proteinExistence type="predicted"/>
<evidence type="ECO:0000313" key="2">
    <source>
        <dbReference type="EnsemblPlants" id="KEH39215"/>
    </source>
</evidence>
<protein>
    <submittedName>
        <fullName evidence="1 2">Uncharacterized protein</fullName>
    </submittedName>
</protein>
<organism evidence="1 3">
    <name type="scientific">Medicago truncatula</name>
    <name type="common">Barrel medic</name>
    <name type="synonym">Medicago tribuloides</name>
    <dbReference type="NCBI Taxonomy" id="3880"/>
    <lineage>
        <taxon>Eukaryota</taxon>
        <taxon>Viridiplantae</taxon>
        <taxon>Streptophyta</taxon>
        <taxon>Embryophyta</taxon>
        <taxon>Tracheophyta</taxon>
        <taxon>Spermatophyta</taxon>
        <taxon>Magnoliopsida</taxon>
        <taxon>eudicotyledons</taxon>
        <taxon>Gunneridae</taxon>
        <taxon>Pentapetalae</taxon>
        <taxon>rosids</taxon>
        <taxon>fabids</taxon>
        <taxon>Fabales</taxon>
        <taxon>Fabaceae</taxon>
        <taxon>Papilionoideae</taxon>
        <taxon>50 kb inversion clade</taxon>
        <taxon>NPAAA clade</taxon>
        <taxon>Hologalegina</taxon>
        <taxon>IRL clade</taxon>
        <taxon>Trifolieae</taxon>
        <taxon>Medicago</taxon>
    </lineage>
</organism>
<reference evidence="2" key="3">
    <citation type="submission" date="2015-04" db="UniProtKB">
        <authorList>
            <consortium name="EnsemblPlants"/>
        </authorList>
    </citation>
    <scope>IDENTIFICATION</scope>
    <source>
        <strain evidence="2">cv. Jemalong A17</strain>
    </source>
</reference>
<name>G7ZUL2_MEDTR</name>
<reference evidence="1 3" key="2">
    <citation type="journal article" date="2014" name="BMC Genomics">
        <title>An improved genome release (version Mt4.0) for the model legume Medicago truncatula.</title>
        <authorList>
            <person name="Tang H."/>
            <person name="Krishnakumar V."/>
            <person name="Bidwell S."/>
            <person name="Rosen B."/>
            <person name="Chan A."/>
            <person name="Zhou S."/>
            <person name="Gentzbittel L."/>
            <person name="Childs K.L."/>
            <person name="Yandell M."/>
            <person name="Gundlach H."/>
            <person name="Mayer K.F."/>
            <person name="Schwartz D.C."/>
            <person name="Town C.D."/>
        </authorList>
    </citation>
    <scope>GENOME REANNOTATION</scope>
    <source>
        <strain evidence="1">A17</strain>
        <strain evidence="2 3">cv. Jemalong A17</strain>
    </source>
</reference>
<evidence type="ECO:0000313" key="3">
    <source>
        <dbReference type="Proteomes" id="UP000002051"/>
    </source>
</evidence>
<accession>G7ZUL2</accession>
<dbReference type="EMBL" id="CM001218">
    <property type="protein sequence ID" value="KEH39215.1"/>
    <property type="molecule type" value="Genomic_DNA"/>
</dbReference>
<gene>
    <name evidence="1" type="ordered locus">MTR_2g090855</name>
</gene>
<evidence type="ECO:0000313" key="1">
    <source>
        <dbReference type="EMBL" id="KEH39215.1"/>
    </source>
</evidence>
<dbReference type="Proteomes" id="UP000002051">
    <property type="component" value="Chromosome 2"/>
</dbReference>